<name>A0A453A208_AEGTS</name>
<reference evidence="1" key="4">
    <citation type="submission" date="2019-03" db="UniProtKB">
        <authorList>
            <consortium name="EnsemblPlants"/>
        </authorList>
    </citation>
    <scope>IDENTIFICATION</scope>
</reference>
<sequence length="63" mass="7380">MLRFILGECESSASVSCRFREDAFNCFIVDDINLVAAFEWWQDYVHSILSALAYPWFLAWRGI</sequence>
<organism evidence="1 2">
    <name type="scientific">Aegilops tauschii subsp. strangulata</name>
    <name type="common">Goatgrass</name>
    <dbReference type="NCBI Taxonomy" id="200361"/>
    <lineage>
        <taxon>Eukaryota</taxon>
        <taxon>Viridiplantae</taxon>
        <taxon>Streptophyta</taxon>
        <taxon>Embryophyta</taxon>
        <taxon>Tracheophyta</taxon>
        <taxon>Spermatophyta</taxon>
        <taxon>Magnoliopsida</taxon>
        <taxon>Liliopsida</taxon>
        <taxon>Poales</taxon>
        <taxon>Poaceae</taxon>
        <taxon>BOP clade</taxon>
        <taxon>Pooideae</taxon>
        <taxon>Triticodae</taxon>
        <taxon>Triticeae</taxon>
        <taxon>Triticinae</taxon>
        <taxon>Aegilops</taxon>
    </lineage>
</organism>
<reference evidence="2" key="1">
    <citation type="journal article" date="2014" name="Science">
        <title>Ancient hybridizations among the ancestral genomes of bread wheat.</title>
        <authorList>
            <consortium name="International Wheat Genome Sequencing Consortium,"/>
            <person name="Marcussen T."/>
            <person name="Sandve S.R."/>
            <person name="Heier L."/>
            <person name="Spannagl M."/>
            <person name="Pfeifer M."/>
            <person name="Jakobsen K.S."/>
            <person name="Wulff B.B."/>
            <person name="Steuernagel B."/>
            <person name="Mayer K.F."/>
            <person name="Olsen O.A."/>
        </authorList>
    </citation>
    <scope>NUCLEOTIDE SEQUENCE [LARGE SCALE GENOMIC DNA]</scope>
    <source>
        <strain evidence="2">cv. AL8/78</strain>
    </source>
</reference>
<accession>A0A453A208</accession>
<proteinExistence type="predicted"/>
<dbReference type="EnsemblPlants" id="AET1Gv21012200.20">
    <property type="protein sequence ID" value="AET1Gv21012200.20"/>
    <property type="gene ID" value="AET1Gv21012200"/>
</dbReference>
<reference evidence="1" key="5">
    <citation type="journal article" date="2021" name="G3 (Bethesda)">
        <title>Aegilops tauschii genome assembly Aet v5.0 features greater sequence contiguity and improved annotation.</title>
        <authorList>
            <person name="Wang L."/>
            <person name="Zhu T."/>
            <person name="Rodriguez J.C."/>
            <person name="Deal K.R."/>
            <person name="Dubcovsky J."/>
            <person name="McGuire P.E."/>
            <person name="Lux T."/>
            <person name="Spannagl M."/>
            <person name="Mayer K.F.X."/>
            <person name="Baldrich P."/>
            <person name="Meyers B.C."/>
            <person name="Huo N."/>
            <person name="Gu Y.Q."/>
            <person name="Zhou H."/>
            <person name="Devos K.M."/>
            <person name="Bennetzen J.L."/>
            <person name="Unver T."/>
            <person name="Budak H."/>
            <person name="Gulick P.J."/>
            <person name="Galiba G."/>
            <person name="Kalapos B."/>
            <person name="Nelson D.R."/>
            <person name="Li P."/>
            <person name="You F.M."/>
            <person name="Luo M.C."/>
            <person name="Dvorak J."/>
        </authorList>
    </citation>
    <scope>NUCLEOTIDE SEQUENCE [LARGE SCALE GENOMIC DNA]</scope>
    <source>
        <strain evidence="1">cv. AL8/78</strain>
    </source>
</reference>
<dbReference type="Gramene" id="AET1Gv21012200.20">
    <property type="protein sequence ID" value="AET1Gv21012200.20"/>
    <property type="gene ID" value="AET1Gv21012200"/>
</dbReference>
<evidence type="ECO:0000313" key="1">
    <source>
        <dbReference type="EnsemblPlants" id="AET1Gv21012200.20"/>
    </source>
</evidence>
<dbReference type="Proteomes" id="UP000015105">
    <property type="component" value="Chromosome 1D"/>
</dbReference>
<reference evidence="2" key="2">
    <citation type="journal article" date="2017" name="Nat. Plants">
        <title>The Aegilops tauschii genome reveals multiple impacts of transposons.</title>
        <authorList>
            <person name="Zhao G."/>
            <person name="Zou C."/>
            <person name="Li K."/>
            <person name="Wang K."/>
            <person name="Li T."/>
            <person name="Gao L."/>
            <person name="Zhang X."/>
            <person name="Wang H."/>
            <person name="Yang Z."/>
            <person name="Liu X."/>
            <person name="Jiang W."/>
            <person name="Mao L."/>
            <person name="Kong X."/>
            <person name="Jiao Y."/>
            <person name="Jia J."/>
        </authorList>
    </citation>
    <scope>NUCLEOTIDE SEQUENCE [LARGE SCALE GENOMIC DNA]</scope>
    <source>
        <strain evidence="2">cv. AL8/78</strain>
    </source>
</reference>
<evidence type="ECO:0000313" key="2">
    <source>
        <dbReference type="Proteomes" id="UP000015105"/>
    </source>
</evidence>
<protein>
    <submittedName>
        <fullName evidence="1">Uncharacterized protein</fullName>
    </submittedName>
</protein>
<reference evidence="1" key="3">
    <citation type="journal article" date="2017" name="Nature">
        <title>Genome sequence of the progenitor of the wheat D genome Aegilops tauschii.</title>
        <authorList>
            <person name="Luo M.C."/>
            <person name="Gu Y.Q."/>
            <person name="Puiu D."/>
            <person name="Wang H."/>
            <person name="Twardziok S.O."/>
            <person name="Deal K.R."/>
            <person name="Huo N."/>
            <person name="Zhu T."/>
            <person name="Wang L."/>
            <person name="Wang Y."/>
            <person name="McGuire P.E."/>
            <person name="Liu S."/>
            <person name="Long H."/>
            <person name="Ramasamy R.K."/>
            <person name="Rodriguez J.C."/>
            <person name="Van S.L."/>
            <person name="Yuan L."/>
            <person name="Wang Z."/>
            <person name="Xia Z."/>
            <person name="Xiao L."/>
            <person name="Anderson O.D."/>
            <person name="Ouyang S."/>
            <person name="Liang Y."/>
            <person name="Zimin A.V."/>
            <person name="Pertea G."/>
            <person name="Qi P."/>
            <person name="Bennetzen J.L."/>
            <person name="Dai X."/>
            <person name="Dawson M.W."/>
            <person name="Muller H.G."/>
            <person name="Kugler K."/>
            <person name="Rivarola-Duarte L."/>
            <person name="Spannagl M."/>
            <person name="Mayer K.F.X."/>
            <person name="Lu F.H."/>
            <person name="Bevan M.W."/>
            <person name="Leroy P."/>
            <person name="Li P."/>
            <person name="You F.M."/>
            <person name="Sun Q."/>
            <person name="Liu Z."/>
            <person name="Lyons E."/>
            <person name="Wicker T."/>
            <person name="Salzberg S.L."/>
            <person name="Devos K.M."/>
            <person name="Dvorak J."/>
        </authorList>
    </citation>
    <scope>NUCLEOTIDE SEQUENCE [LARGE SCALE GENOMIC DNA]</scope>
    <source>
        <strain evidence="1">cv. AL8/78</strain>
    </source>
</reference>
<keyword evidence="2" id="KW-1185">Reference proteome</keyword>
<dbReference type="AlphaFoldDB" id="A0A453A208"/>